<dbReference type="Proteomes" id="UP000326202">
    <property type="component" value="Chromosome"/>
</dbReference>
<evidence type="ECO:0000256" key="4">
    <source>
        <dbReference type="ARBA" id="ARBA00017099"/>
    </source>
</evidence>
<dbReference type="UniPathway" id="UPA00124"/>
<dbReference type="Gene3D" id="3.90.25.10">
    <property type="entry name" value="UDP-galactose 4-epimerase, domain 1"/>
    <property type="match status" value="1"/>
</dbReference>
<dbReference type="RefSeq" id="WP_151178141.1">
    <property type="nucleotide sequence ID" value="NZ_CP042906.1"/>
</dbReference>
<comment type="catalytic activity">
    <reaction evidence="5 6">
        <text>dTDP-beta-L-rhamnose + NADP(+) = dTDP-4-dehydro-beta-L-rhamnose + NADPH + H(+)</text>
        <dbReference type="Rhea" id="RHEA:21796"/>
        <dbReference type="ChEBI" id="CHEBI:15378"/>
        <dbReference type="ChEBI" id="CHEBI:57510"/>
        <dbReference type="ChEBI" id="CHEBI:57783"/>
        <dbReference type="ChEBI" id="CHEBI:58349"/>
        <dbReference type="ChEBI" id="CHEBI:62830"/>
        <dbReference type="EC" id="1.1.1.133"/>
    </reaction>
</comment>
<dbReference type="CDD" id="cd05254">
    <property type="entry name" value="dTDP_HR_like_SDR_e"/>
    <property type="match status" value="1"/>
</dbReference>
<dbReference type="PANTHER" id="PTHR10491:SF4">
    <property type="entry name" value="METHIONINE ADENOSYLTRANSFERASE 2 SUBUNIT BETA"/>
    <property type="match status" value="1"/>
</dbReference>
<dbReference type="InterPro" id="IPR005913">
    <property type="entry name" value="dTDP_dehydrorham_reduct"/>
</dbReference>
<dbReference type="AlphaFoldDB" id="A0A5J6MK19"/>
<name>A0A5J6MK19_9PROT</name>
<dbReference type="SUPFAM" id="SSF51735">
    <property type="entry name" value="NAD(P)-binding Rossmann-fold domains"/>
    <property type="match status" value="1"/>
</dbReference>
<dbReference type="EMBL" id="CP042906">
    <property type="protein sequence ID" value="QEX17932.1"/>
    <property type="molecule type" value="Genomic_DNA"/>
</dbReference>
<keyword evidence="6" id="KW-0521">NADP</keyword>
<dbReference type="EC" id="1.1.1.133" evidence="3 6"/>
<proteinExistence type="inferred from homology"/>
<dbReference type="OrthoDB" id="9803892at2"/>
<keyword evidence="9" id="KW-1185">Reference proteome</keyword>
<keyword evidence="6" id="KW-0560">Oxidoreductase</keyword>
<evidence type="ECO:0000313" key="8">
    <source>
        <dbReference type="EMBL" id="QEX17932.1"/>
    </source>
</evidence>
<evidence type="ECO:0000256" key="3">
    <source>
        <dbReference type="ARBA" id="ARBA00012929"/>
    </source>
</evidence>
<accession>A0A5J6MK19</accession>
<comment type="pathway">
    <text evidence="1 6">Carbohydrate biosynthesis; dTDP-L-rhamnose biosynthesis.</text>
</comment>
<dbReference type="Pfam" id="PF04321">
    <property type="entry name" value="RmlD_sub_bind"/>
    <property type="match status" value="1"/>
</dbReference>
<dbReference type="PANTHER" id="PTHR10491">
    <property type="entry name" value="DTDP-4-DEHYDRORHAMNOSE REDUCTASE"/>
    <property type="match status" value="1"/>
</dbReference>
<dbReference type="KEGG" id="htq:FRZ44_32360"/>
<evidence type="ECO:0000313" key="9">
    <source>
        <dbReference type="Proteomes" id="UP000326202"/>
    </source>
</evidence>
<dbReference type="Gene3D" id="3.40.50.720">
    <property type="entry name" value="NAD(P)-binding Rossmann-like Domain"/>
    <property type="match status" value="1"/>
</dbReference>
<sequence length="302" mass="32030">MAQRILVAGRSGQIARALASAPLPGGFALECRGRDSLDLMDPARTIREVARSGADIVINAAAYTAVDKAESEPDLAYRLNRDGAAALAEGAADCGAALIHISTDYVFDGTKPTPYREEDPVGPVSVYGASKEAGERAVRERIERHVILRTAWVYSPFGEGSFVRTMLRLGAERTELRIIDDQHGSPTAAADAARAIVEIAAALAAGKSDGHGTFHFCNTGSTTRFGQAKFIFDWLAAHGHKVPRLTPIPTSAYPLPARRPANAVLDCGRIGAVYGILPSAWETSMAECLSEIMAAGGTKDLI</sequence>
<dbReference type="InterPro" id="IPR036291">
    <property type="entry name" value="NAD(P)-bd_dom_sf"/>
</dbReference>
<comment type="function">
    <text evidence="6">Catalyzes the reduction of dTDP-6-deoxy-L-lyxo-4-hexulose to yield dTDP-L-rhamnose.</text>
</comment>
<comment type="cofactor">
    <cofactor evidence="6">
        <name>Mg(2+)</name>
        <dbReference type="ChEBI" id="CHEBI:18420"/>
    </cofactor>
    <text evidence="6">Binds 1 Mg(2+) ion per monomer.</text>
</comment>
<dbReference type="GO" id="GO:0008831">
    <property type="term" value="F:dTDP-4-dehydrorhamnose reductase activity"/>
    <property type="evidence" value="ECO:0007669"/>
    <property type="project" value="UniProtKB-EC"/>
</dbReference>
<evidence type="ECO:0000256" key="1">
    <source>
        <dbReference type="ARBA" id="ARBA00004781"/>
    </source>
</evidence>
<evidence type="ECO:0000256" key="6">
    <source>
        <dbReference type="RuleBase" id="RU364082"/>
    </source>
</evidence>
<evidence type="ECO:0000256" key="5">
    <source>
        <dbReference type="ARBA" id="ARBA00048200"/>
    </source>
</evidence>
<dbReference type="GO" id="GO:0019305">
    <property type="term" value="P:dTDP-rhamnose biosynthetic process"/>
    <property type="evidence" value="ECO:0007669"/>
    <property type="project" value="UniProtKB-UniPathway"/>
</dbReference>
<dbReference type="NCBIfam" id="TIGR01214">
    <property type="entry name" value="rmlD"/>
    <property type="match status" value="1"/>
</dbReference>
<protein>
    <recommendedName>
        <fullName evidence="4 6">dTDP-4-dehydrorhamnose reductase</fullName>
        <ecNumber evidence="3 6">1.1.1.133</ecNumber>
    </recommendedName>
</protein>
<dbReference type="InterPro" id="IPR029903">
    <property type="entry name" value="RmlD-like-bd"/>
</dbReference>
<feature type="domain" description="RmlD-like substrate binding" evidence="7">
    <location>
        <begin position="4"/>
        <end position="292"/>
    </location>
</feature>
<evidence type="ECO:0000259" key="7">
    <source>
        <dbReference type="Pfam" id="PF04321"/>
    </source>
</evidence>
<gene>
    <name evidence="8" type="ORF">FRZ44_32360</name>
</gene>
<comment type="similarity">
    <text evidence="2 6">Belongs to the dTDP-4-dehydrorhamnose reductase family.</text>
</comment>
<evidence type="ECO:0000256" key="2">
    <source>
        <dbReference type="ARBA" id="ARBA00010944"/>
    </source>
</evidence>
<organism evidence="8 9">
    <name type="scientific">Hypericibacter terrae</name>
    <dbReference type="NCBI Taxonomy" id="2602015"/>
    <lineage>
        <taxon>Bacteria</taxon>
        <taxon>Pseudomonadati</taxon>
        <taxon>Pseudomonadota</taxon>
        <taxon>Alphaproteobacteria</taxon>
        <taxon>Rhodospirillales</taxon>
        <taxon>Dongiaceae</taxon>
        <taxon>Hypericibacter</taxon>
    </lineage>
</organism>
<reference evidence="8 9" key="1">
    <citation type="submission" date="2019-08" db="EMBL/GenBank/DDBJ databases">
        <title>Hyperibacter terrae gen. nov., sp. nov. and Hyperibacter viscosus sp. nov., two new members in the family Rhodospirillaceae isolated from the rhizosphere of Hypericum perforatum.</title>
        <authorList>
            <person name="Noviana Z."/>
        </authorList>
    </citation>
    <scope>NUCLEOTIDE SEQUENCE [LARGE SCALE GENOMIC DNA]</scope>
    <source>
        <strain evidence="8 9">R5913</strain>
    </source>
</reference>